<evidence type="ECO:0000313" key="5">
    <source>
        <dbReference type="EMBL" id="SCJ64129.1"/>
    </source>
</evidence>
<evidence type="ECO:0000256" key="1">
    <source>
        <dbReference type="ARBA" id="ARBA00009673"/>
    </source>
</evidence>
<dbReference type="GO" id="GO:0106026">
    <property type="term" value="F:Gly-tRNA(Ala) deacylase activity"/>
    <property type="evidence" value="ECO:0007669"/>
    <property type="project" value="UniProtKB-UniRule"/>
</dbReference>
<dbReference type="PANTHER" id="PTHR10472">
    <property type="entry name" value="D-TYROSYL-TRNA TYR DEACYLASE"/>
    <property type="match status" value="1"/>
</dbReference>
<keyword evidence="3 4" id="KW-0378">Hydrolase</keyword>
<dbReference type="EC" id="3.1.1.96" evidence="4"/>
<sequence length="154" mass="16608">MRAVLQRVSRASIDIDHSEHYDLPNGGLVVLFGVEEGDRADYVPAFCQKIANLRIFEDDAGKLNLSLLDRGLGVLAVPNFTLAADCAKGRRPSFGRSAAPDFARQCFLDLVQGFTQLGVSPTVSGKFGSDMQIELVNDGPVTIVLDSKDIIRGA</sequence>
<protein>
    <recommendedName>
        <fullName evidence="4">D-aminoacyl-tRNA deacylase</fullName>
        <shortName evidence="4">DTD</shortName>
        <ecNumber evidence="4">3.1.1.96</ecNumber>
    </recommendedName>
    <alternativeName>
        <fullName evidence="4">Gly-tRNA(Ala) deacylase</fullName>
        <ecNumber evidence="4">3.1.1.-</ecNumber>
    </alternativeName>
</protein>
<feature type="short sequence motif" description="Gly-cisPro motif, important for rejection of L-amino acids" evidence="4">
    <location>
        <begin position="139"/>
        <end position="140"/>
    </location>
</feature>
<dbReference type="SUPFAM" id="SSF69500">
    <property type="entry name" value="DTD-like"/>
    <property type="match status" value="1"/>
</dbReference>
<dbReference type="InterPro" id="IPR023509">
    <property type="entry name" value="DTD-like_sf"/>
</dbReference>
<comment type="catalytic activity">
    <reaction evidence="4">
        <text>a D-aminoacyl-tRNA + H2O = a tRNA + a D-alpha-amino acid + H(+)</text>
        <dbReference type="Rhea" id="RHEA:13953"/>
        <dbReference type="Rhea" id="RHEA-COMP:10123"/>
        <dbReference type="Rhea" id="RHEA-COMP:10124"/>
        <dbReference type="ChEBI" id="CHEBI:15377"/>
        <dbReference type="ChEBI" id="CHEBI:15378"/>
        <dbReference type="ChEBI" id="CHEBI:59871"/>
        <dbReference type="ChEBI" id="CHEBI:78442"/>
        <dbReference type="ChEBI" id="CHEBI:79333"/>
        <dbReference type="EC" id="3.1.1.96"/>
    </reaction>
</comment>
<gene>
    <name evidence="4 5" type="primary">dtd</name>
    <name evidence="5" type="ORF">SAMEA3545359_01201</name>
</gene>
<dbReference type="GO" id="GO:0043908">
    <property type="term" value="F:Ser(Gly)-tRNA(Ala) hydrolase activity"/>
    <property type="evidence" value="ECO:0007669"/>
    <property type="project" value="UniProtKB-UniRule"/>
</dbReference>
<dbReference type="Gene3D" id="3.50.80.10">
    <property type="entry name" value="D-tyrosyl-tRNA(Tyr) deacylase"/>
    <property type="match status" value="1"/>
</dbReference>
<keyword evidence="2 4" id="KW-0820">tRNA-binding</keyword>
<evidence type="ECO:0000256" key="2">
    <source>
        <dbReference type="ARBA" id="ARBA00022555"/>
    </source>
</evidence>
<organism evidence="5">
    <name type="scientific">uncultured Anaerotruncus sp</name>
    <dbReference type="NCBI Taxonomy" id="905011"/>
    <lineage>
        <taxon>Bacteria</taxon>
        <taxon>Bacillati</taxon>
        <taxon>Bacillota</taxon>
        <taxon>Clostridia</taxon>
        <taxon>Eubacteriales</taxon>
        <taxon>Oscillospiraceae</taxon>
        <taxon>Anaerotruncus</taxon>
        <taxon>environmental samples</taxon>
    </lineage>
</organism>
<dbReference type="NCBIfam" id="TIGR00256">
    <property type="entry name" value="D-aminoacyl-tRNA deacylase"/>
    <property type="match status" value="1"/>
</dbReference>
<comment type="domain">
    <text evidence="4">A Gly-cisPro motif from one monomer fits into the active site of the other monomer to allow specific chiral rejection of L-amino acids.</text>
</comment>
<keyword evidence="4" id="KW-0694">RNA-binding</keyword>
<dbReference type="GO" id="GO:0019478">
    <property type="term" value="P:D-amino acid catabolic process"/>
    <property type="evidence" value="ECO:0007669"/>
    <property type="project" value="UniProtKB-UniRule"/>
</dbReference>
<evidence type="ECO:0000256" key="4">
    <source>
        <dbReference type="HAMAP-Rule" id="MF_00518"/>
    </source>
</evidence>
<dbReference type="GO" id="GO:0051500">
    <property type="term" value="F:D-tyrosyl-tRNA(Tyr) deacylase activity"/>
    <property type="evidence" value="ECO:0007669"/>
    <property type="project" value="TreeGrafter"/>
</dbReference>
<proteinExistence type="inferred from homology"/>
<accession>A0A1C6I2T6</accession>
<dbReference type="PANTHER" id="PTHR10472:SF5">
    <property type="entry name" value="D-AMINOACYL-TRNA DEACYLASE 1"/>
    <property type="match status" value="1"/>
</dbReference>
<dbReference type="InterPro" id="IPR003732">
    <property type="entry name" value="Daa-tRNA_deacyls_DTD"/>
</dbReference>
<name>A0A1C6I2T6_9FIRM</name>
<dbReference type="AlphaFoldDB" id="A0A1C6I2T6"/>
<comment type="catalytic activity">
    <reaction evidence="4">
        <text>glycyl-tRNA(Ala) + H2O = tRNA(Ala) + glycine + H(+)</text>
        <dbReference type="Rhea" id="RHEA:53744"/>
        <dbReference type="Rhea" id="RHEA-COMP:9657"/>
        <dbReference type="Rhea" id="RHEA-COMP:13640"/>
        <dbReference type="ChEBI" id="CHEBI:15377"/>
        <dbReference type="ChEBI" id="CHEBI:15378"/>
        <dbReference type="ChEBI" id="CHEBI:57305"/>
        <dbReference type="ChEBI" id="CHEBI:78442"/>
        <dbReference type="ChEBI" id="CHEBI:78522"/>
    </reaction>
</comment>
<evidence type="ECO:0000256" key="3">
    <source>
        <dbReference type="ARBA" id="ARBA00022801"/>
    </source>
</evidence>
<dbReference type="GO" id="GO:0000049">
    <property type="term" value="F:tRNA binding"/>
    <property type="evidence" value="ECO:0007669"/>
    <property type="project" value="UniProtKB-UniRule"/>
</dbReference>
<comment type="function">
    <text evidence="4">An aminoacyl-tRNA editing enzyme that deacylates mischarged D-aminoacyl-tRNAs. Also deacylates mischarged glycyl-tRNA(Ala), protecting cells against glycine mischarging by AlaRS. Acts via tRNA-based rather than protein-based catalysis; rejects L-amino acids rather than detecting D-amino acids in the active site. By recycling D-aminoacyl-tRNA to D-amino acids and free tRNA molecules, this enzyme counteracts the toxicity associated with the formation of D-aminoacyl-tRNA entities in vivo and helps enforce protein L-homochirality.</text>
</comment>
<comment type="similarity">
    <text evidence="1 4">Belongs to the DTD family.</text>
</comment>
<dbReference type="GO" id="GO:0005737">
    <property type="term" value="C:cytoplasm"/>
    <property type="evidence" value="ECO:0007669"/>
    <property type="project" value="UniProtKB-SubCell"/>
</dbReference>
<dbReference type="HAMAP" id="MF_00518">
    <property type="entry name" value="Deacylase_Dtd"/>
    <property type="match status" value="1"/>
</dbReference>
<comment type="subcellular location">
    <subcellularLocation>
        <location evidence="4">Cytoplasm</location>
    </subcellularLocation>
</comment>
<comment type="subunit">
    <text evidence="4">Homodimer.</text>
</comment>
<reference evidence="5" key="1">
    <citation type="submission" date="2015-09" db="EMBL/GenBank/DDBJ databases">
        <authorList>
            <consortium name="Pathogen Informatics"/>
        </authorList>
    </citation>
    <scope>NUCLEOTIDE SEQUENCE</scope>
    <source>
        <strain evidence="5">2789STDY5834896</strain>
    </source>
</reference>
<dbReference type="EMBL" id="FMHG01000001">
    <property type="protein sequence ID" value="SCJ64129.1"/>
    <property type="molecule type" value="Genomic_DNA"/>
</dbReference>
<dbReference type="FunFam" id="3.50.80.10:FF:000001">
    <property type="entry name" value="D-aminoacyl-tRNA deacylase"/>
    <property type="match status" value="1"/>
</dbReference>
<dbReference type="Pfam" id="PF02580">
    <property type="entry name" value="Tyr_Deacylase"/>
    <property type="match status" value="1"/>
</dbReference>
<dbReference type="EC" id="3.1.1.-" evidence="4"/>
<keyword evidence="4" id="KW-0963">Cytoplasm</keyword>